<protein>
    <submittedName>
        <fullName evidence="5">Polysaccharide biosynthesis protein</fullName>
    </submittedName>
</protein>
<keyword evidence="2" id="KW-0472">Membrane</keyword>
<evidence type="ECO:0000256" key="2">
    <source>
        <dbReference type="SAM" id="Phobius"/>
    </source>
</evidence>
<feature type="transmembrane region" description="Helical" evidence="2">
    <location>
        <begin position="219"/>
        <end position="237"/>
    </location>
</feature>
<evidence type="ECO:0000256" key="1">
    <source>
        <dbReference type="ARBA" id="ARBA00022729"/>
    </source>
</evidence>
<dbReference type="Pfam" id="PF10531">
    <property type="entry name" value="SLBB"/>
    <property type="match status" value="1"/>
</dbReference>
<dbReference type="PANTHER" id="PTHR33619:SF3">
    <property type="entry name" value="POLYSACCHARIDE EXPORT PROTEIN GFCE-RELATED"/>
    <property type="match status" value="1"/>
</dbReference>
<proteinExistence type="predicted"/>
<name>A0ABQ2NEZ2_9FLAO</name>
<dbReference type="Proteomes" id="UP000620064">
    <property type="component" value="Unassembled WGS sequence"/>
</dbReference>
<evidence type="ECO:0000313" key="5">
    <source>
        <dbReference type="EMBL" id="GGP01708.1"/>
    </source>
</evidence>
<sequence length="238" mass="26147">MKNIDELATEASIKSAASTLQPGDQLSIMISADDMEVVAPFNQNISNSDSPNYNMINGSQNINRVNVSQNPTYVVKEDGTINFPILGLLDTTNKTKEEFAQYLQNRMKKYVVNPIVNINIINFKVTVLGQVNRPATYTVPDGQATLLTALGLAGDLTKYGERDNVLVVRNENGQITKTRIDLTKADFINSPFYQIKQNDVIFVSGNPTVTKTSRLDPNAGIYISVASIVVTILALVFK</sequence>
<dbReference type="InterPro" id="IPR019554">
    <property type="entry name" value="Soluble_ligand-bd"/>
</dbReference>
<dbReference type="InterPro" id="IPR049712">
    <property type="entry name" value="Poly_export"/>
</dbReference>
<dbReference type="EMBL" id="BMLV01000001">
    <property type="protein sequence ID" value="GGP01708.1"/>
    <property type="molecule type" value="Genomic_DNA"/>
</dbReference>
<keyword evidence="1" id="KW-0732">Signal</keyword>
<keyword evidence="2" id="KW-1133">Transmembrane helix</keyword>
<organism evidence="5 6">
    <name type="scientific">Cloacibacterium rupense</name>
    <dbReference type="NCBI Taxonomy" id="517423"/>
    <lineage>
        <taxon>Bacteria</taxon>
        <taxon>Pseudomonadati</taxon>
        <taxon>Bacteroidota</taxon>
        <taxon>Flavobacteriia</taxon>
        <taxon>Flavobacteriales</taxon>
        <taxon>Weeksellaceae</taxon>
    </lineage>
</organism>
<dbReference type="InterPro" id="IPR003715">
    <property type="entry name" value="Poly_export_N"/>
</dbReference>
<dbReference type="Gene3D" id="3.10.560.10">
    <property type="entry name" value="Outer membrane lipoprotein wza domain like"/>
    <property type="match status" value="1"/>
</dbReference>
<comment type="caution">
    <text evidence="5">The sequence shown here is derived from an EMBL/GenBank/DDBJ whole genome shotgun (WGS) entry which is preliminary data.</text>
</comment>
<dbReference type="PANTHER" id="PTHR33619">
    <property type="entry name" value="POLYSACCHARIDE EXPORT PROTEIN GFCE-RELATED"/>
    <property type="match status" value="1"/>
</dbReference>
<gene>
    <name evidence="5" type="ORF">GCM10010992_03170</name>
</gene>
<keyword evidence="6" id="KW-1185">Reference proteome</keyword>
<feature type="domain" description="Polysaccharide export protein N-terminal" evidence="3">
    <location>
        <begin position="17"/>
        <end position="120"/>
    </location>
</feature>
<accession>A0ABQ2NEZ2</accession>
<evidence type="ECO:0000259" key="4">
    <source>
        <dbReference type="Pfam" id="PF10531"/>
    </source>
</evidence>
<keyword evidence="2" id="KW-0812">Transmembrane</keyword>
<reference evidence="6" key="1">
    <citation type="journal article" date="2019" name="Int. J. Syst. Evol. Microbiol.">
        <title>The Global Catalogue of Microorganisms (GCM) 10K type strain sequencing project: providing services to taxonomists for standard genome sequencing and annotation.</title>
        <authorList>
            <consortium name="The Broad Institute Genomics Platform"/>
            <consortium name="The Broad Institute Genome Sequencing Center for Infectious Disease"/>
            <person name="Wu L."/>
            <person name="Ma J."/>
        </authorList>
    </citation>
    <scope>NUCLEOTIDE SEQUENCE [LARGE SCALE GENOMIC DNA]</scope>
    <source>
        <strain evidence="6">CGMCC 1.7656</strain>
    </source>
</reference>
<evidence type="ECO:0000313" key="6">
    <source>
        <dbReference type="Proteomes" id="UP000620064"/>
    </source>
</evidence>
<dbReference type="RefSeq" id="WP_229663347.1">
    <property type="nucleotide sequence ID" value="NZ_BMLV01000001.1"/>
</dbReference>
<dbReference type="Pfam" id="PF02563">
    <property type="entry name" value="Poly_export"/>
    <property type="match status" value="1"/>
</dbReference>
<evidence type="ECO:0000259" key="3">
    <source>
        <dbReference type="Pfam" id="PF02563"/>
    </source>
</evidence>
<feature type="domain" description="Soluble ligand binding" evidence="4">
    <location>
        <begin position="124"/>
        <end position="170"/>
    </location>
</feature>